<dbReference type="OrthoDB" id="3363652at2759"/>
<feature type="region of interest" description="Disordered" evidence="1">
    <location>
        <begin position="76"/>
        <end position="99"/>
    </location>
</feature>
<keyword evidence="3" id="KW-1185">Reference proteome</keyword>
<evidence type="ECO:0000256" key="1">
    <source>
        <dbReference type="SAM" id="MobiDB-lite"/>
    </source>
</evidence>
<feature type="compositionally biased region" description="Basic and acidic residues" evidence="1">
    <location>
        <begin position="146"/>
        <end position="164"/>
    </location>
</feature>
<evidence type="ECO:0000313" key="2">
    <source>
        <dbReference type="EMBL" id="TFY82666.1"/>
    </source>
</evidence>
<dbReference type="Proteomes" id="UP000298061">
    <property type="component" value="Unassembled WGS sequence"/>
</dbReference>
<organism evidence="2 3">
    <name type="scientific">Hericium alpestre</name>
    <dbReference type="NCBI Taxonomy" id="135208"/>
    <lineage>
        <taxon>Eukaryota</taxon>
        <taxon>Fungi</taxon>
        <taxon>Dikarya</taxon>
        <taxon>Basidiomycota</taxon>
        <taxon>Agaricomycotina</taxon>
        <taxon>Agaricomycetes</taxon>
        <taxon>Russulales</taxon>
        <taxon>Hericiaceae</taxon>
        <taxon>Hericium</taxon>
    </lineage>
</organism>
<dbReference type="EMBL" id="SFCI01000088">
    <property type="protein sequence ID" value="TFY82666.1"/>
    <property type="molecule type" value="Genomic_DNA"/>
</dbReference>
<reference evidence="2 3" key="1">
    <citation type="submission" date="2019-02" db="EMBL/GenBank/DDBJ databases">
        <title>Genome sequencing of the rare red list fungi Hericium alpestre (H. flagellum).</title>
        <authorList>
            <person name="Buettner E."/>
            <person name="Kellner H."/>
        </authorList>
    </citation>
    <scope>NUCLEOTIDE SEQUENCE [LARGE SCALE GENOMIC DNA]</scope>
    <source>
        <strain evidence="2 3">DSM 108284</strain>
    </source>
</reference>
<dbReference type="SUPFAM" id="SSF56672">
    <property type="entry name" value="DNA/RNA polymerases"/>
    <property type="match status" value="1"/>
</dbReference>
<dbReference type="InterPro" id="IPR043502">
    <property type="entry name" value="DNA/RNA_pol_sf"/>
</dbReference>
<gene>
    <name evidence="2" type="ORF">EWM64_g1338</name>
</gene>
<name>A0A4Z0A6I7_9AGAM</name>
<dbReference type="Gene3D" id="3.10.10.10">
    <property type="entry name" value="HIV Type 1 Reverse Transcriptase, subunit A, domain 1"/>
    <property type="match status" value="1"/>
</dbReference>
<dbReference type="AlphaFoldDB" id="A0A4Z0A6I7"/>
<accession>A0A4Z0A6I7</accession>
<evidence type="ECO:0000313" key="3">
    <source>
        <dbReference type="Proteomes" id="UP000298061"/>
    </source>
</evidence>
<comment type="caution">
    <text evidence="2">The sequence shown here is derived from an EMBL/GenBank/DDBJ whole genome shotgun (WGS) entry which is preliminary data.</text>
</comment>
<sequence>MGEFEVFDSGGGWSFLFGKPLLVAFRAQHDYEDDLVHVSGANGQTTLHNQLHAAPFSALTSPRDVNVILDWKQWGDVPGGENPPSRRVPDSCAPGVKRYSTDPLTSVVFDEPPELCEESDEDSDLEEDTGAWIEEVVDEADGGIAEGKRQEQAETAERMEEVEATRPATMAQRTKHTPPRPSVEEVEDEEHVRLRRRRAYARGSDNTLPSREVPPHMSFLDESSGIDTFPAADDLDPGVEVWGVDSADPASSVYTRLTDPHGPERVRELLRRIKIGPDLTQAERTQVVALLTEFADCFALSVGEVKPADEAVHRLNIPEGATFSVKPRQRPLTPPQRQYLNGKVDEMLAAGIIEPVHPSRVKAVSPTTLAQKAHEGGGLTLDELQYRINEECTGAGLPPMFELPPHPAAAIPHTKNEPPLKWRVCQNFNEVNKVTTVAPMPQGDI</sequence>
<evidence type="ECO:0008006" key="4">
    <source>
        <dbReference type="Google" id="ProtNLM"/>
    </source>
</evidence>
<feature type="region of interest" description="Disordered" evidence="1">
    <location>
        <begin position="143"/>
        <end position="191"/>
    </location>
</feature>
<proteinExistence type="predicted"/>
<protein>
    <recommendedName>
        <fullName evidence="4">Reverse transcriptase domain-containing protein</fullName>
    </recommendedName>
</protein>